<sequence>MYRRNSHDMGLIDEPLPTFPTKDGCIARVPYASVMAFVMCVIGVILFAITMVWSFNASIEQAKRALEIENIPWLDKVYLSFIIVAVLMIIMALFLLCIAVLSTGSTREEVYGHSNARRGGRASCVMGLIVAYVLNILWMLVLSVTAILSFIYYIFSGLCASLTVYNETNCLDFSLFKPFVKDFSVASLVLCGGKVQQFCASTNTVITWYVVGFVGSMIICLGLTQFLATNAANYAHLNNENRYIELKEVMYNEGMSADRELSMRTTVSRVTEMKRPPQVPSRGYETSVNRSRTTTHETPNGHNVRRNSYQRSLHELNGWADTQY</sequence>
<proteinExistence type="predicted"/>
<accession>A0A914EJD3</accession>
<reference evidence="4" key="1">
    <citation type="submission" date="2022-11" db="UniProtKB">
        <authorList>
            <consortium name="WormBaseParasite"/>
        </authorList>
    </citation>
    <scope>IDENTIFICATION</scope>
</reference>
<dbReference type="Proteomes" id="UP000887540">
    <property type="component" value="Unplaced"/>
</dbReference>
<evidence type="ECO:0000313" key="3">
    <source>
        <dbReference type="Proteomes" id="UP000887540"/>
    </source>
</evidence>
<dbReference type="PRINTS" id="PR00214">
    <property type="entry name" value="MYELINPLP"/>
</dbReference>
<keyword evidence="2" id="KW-1133">Transmembrane helix</keyword>
<keyword evidence="3" id="KW-1185">Reference proteome</keyword>
<feature type="compositionally biased region" description="Polar residues" evidence="1">
    <location>
        <begin position="284"/>
        <end position="310"/>
    </location>
</feature>
<dbReference type="GO" id="GO:0031175">
    <property type="term" value="P:neuron projection development"/>
    <property type="evidence" value="ECO:0007669"/>
    <property type="project" value="TreeGrafter"/>
</dbReference>
<keyword evidence="2" id="KW-0812">Transmembrane</keyword>
<feature type="transmembrane region" description="Helical" evidence="2">
    <location>
        <begin position="122"/>
        <end position="155"/>
    </location>
</feature>
<dbReference type="WBParaSite" id="ACRNAN_scaffold8324.g18147.t1">
    <property type="protein sequence ID" value="ACRNAN_scaffold8324.g18147.t1"/>
    <property type="gene ID" value="ACRNAN_scaffold8324.g18147"/>
</dbReference>
<dbReference type="GO" id="GO:0005886">
    <property type="term" value="C:plasma membrane"/>
    <property type="evidence" value="ECO:0007669"/>
    <property type="project" value="TreeGrafter"/>
</dbReference>
<feature type="transmembrane region" description="Helical" evidence="2">
    <location>
        <begin position="31"/>
        <end position="57"/>
    </location>
</feature>
<evidence type="ECO:0000313" key="4">
    <source>
        <dbReference type="WBParaSite" id="ACRNAN_scaffold8324.g18147.t1"/>
    </source>
</evidence>
<keyword evidence="2" id="KW-0472">Membrane</keyword>
<evidence type="ECO:0000256" key="1">
    <source>
        <dbReference type="SAM" id="MobiDB-lite"/>
    </source>
</evidence>
<protein>
    <submittedName>
        <fullName evidence="4">Uncharacterized protein</fullName>
    </submittedName>
</protein>
<dbReference type="PANTHER" id="PTHR11683">
    <property type="entry name" value="MYELIN PROTEOLIPID"/>
    <property type="match status" value="1"/>
</dbReference>
<feature type="transmembrane region" description="Helical" evidence="2">
    <location>
        <begin position="77"/>
        <end position="101"/>
    </location>
</feature>
<dbReference type="Pfam" id="PF01275">
    <property type="entry name" value="Myelin_PLP"/>
    <property type="match status" value="1"/>
</dbReference>
<feature type="region of interest" description="Disordered" evidence="1">
    <location>
        <begin position="273"/>
        <end position="310"/>
    </location>
</feature>
<evidence type="ECO:0000256" key="2">
    <source>
        <dbReference type="SAM" id="Phobius"/>
    </source>
</evidence>
<feature type="transmembrane region" description="Helical" evidence="2">
    <location>
        <begin position="206"/>
        <end position="228"/>
    </location>
</feature>
<dbReference type="AlphaFoldDB" id="A0A914EJD3"/>
<organism evidence="3 4">
    <name type="scientific">Acrobeloides nanus</name>
    <dbReference type="NCBI Taxonomy" id="290746"/>
    <lineage>
        <taxon>Eukaryota</taxon>
        <taxon>Metazoa</taxon>
        <taxon>Ecdysozoa</taxon>
        <taxon>Nematoda</taxon>
        <taxon>Chromadorea</taxon>
        <taxon>Rhabditida</taxon>
        <taxon>Tylenchina</taxon>
        <taxon>Cephalobomorpha</taxon>
        <taxon>Cephaloboidea</taxon>
        <taxon>Cephalobidae</taxon>
        <taxon>Acrobeloides</taxon>
    </lineage>
</organism>
<dbReference type="InterPro" id="IPR001614">
    <property type="entry name" value="Myelin_PLP"/>
</dbReference>
<name>A0A914EJD3_9BILA</name>
<dbReference type="PANTHER" id="PTHR11683:SF12">
    <property type="entry name" value="M6, ISOFORM F"/>
    <property type="match status" value="1"/>
</dbReference>